<dbReference type="Pfam" id="PF03725">
    <property type="entry name" value="RNase_PH_C"/>
    <property type="match status" value="1"/>
</dbReference>
<keyword evidence="6" id="KW-0472">Membrane</keyword>
<comment type="caution">
    <text evidence="10">The sequence shown here is derived from an EMBL/GenBank/DDBJ whole genome shotgun (WGS) entry which is preliminary data.</text>
</comment>
<dbReference type="GO" id="GO:0034475">
    <property type="term" value="P:U4 snRNA 3'-end processing"/>
    <property type="evidence" value="ECO:0007669"/>
    <property type="project" value="TreeGrafter"/>
</dbReference>
<evidence type="ECO:0000256" key="4">
    <source>
        <dbReference type="ARBA" id="ARBA00022835"/>
    </source>
</evidence>
<name>A0A8H7BL92_9FUNG</name>
<keyword evidence="11" id="KW-1185">Reference proteome</keyword>
<organism evidence="10 11">
    <name type="scientific">Apophysomyces ossiformis</name>
    <dbReference type="NCBI Taxonomy" id="679940"/>
    <lineage>
        <taxon>Eukaryota</taxon>
        <taxon>Fungi</taxon>
        <taxon>Fungi incertae sedis</taxon>
        <taxon>Mucoromycota</taxon>
        <taxon>Mucoromycotina</taxon>
        <taxon>Mucoromycetes</taxon>
        <taxon>Mucorales</taxon>
        <taxon>Mucorineae</taxon>
        <taxon>Mucoraceae</taxon>
        <taxon>Apophysomyces</taxon>
    </lineage>
</organism>
<dbReference type="GO" id="GO:0000176">
    <property type="term" value="C:nuclear exosome (RNase complex)"/>
    <property type="evidence" value="ECO:0007669"/>
    <property type="project" value="TreeGrafter"/>
</dbReference>
<dbReference type="InterPro" id="IPR027408">
    <property type="entry name" value="PNPase/RNase_PH_dom_sf"/>
</dbReference>
<evidence type="ECO:0000256" key="5">
    <source>
        <dbReference type="ARBA" id="ARBA00023242"/>
    </source>
</evidence>
<keyword evidence="3" id="KW-0698">rRNA processing</keyword>
<sequence length="548" mass="61794">MTIRPDRRAENTQLRALAASQNVLNRADGSAKFDMGETSVLVSVVGPVDVSHRDEKLDEATVEVVVRPAAGYPATNEKLLESILRTTFEPVILAGMMPRTLIQIVVQIMKDDGSVLAAAVNGITLALLDAGVPMKFMAAAVSCAIDKNTNAILLDPTKKELENAGSEHTFAFNNDSSASLLLSNSTGRFSQEQYFECHNTSYKAVDKVHGFMRVAIESKKQKEYQTSRNTIITGSLVTEKALIRTGTYLNDTIDNRQRFGCAFGRRNANMNVTDFRIRIDSKSVYSVPCLGESRLHHIHIVRNQMSERNSTFRLQGNHYLLVEGSYVDRIGSEGASNISAECAANRSKRDGEHYHVTLISPPELKEIIKGQKLSRKERKSYARKLAHDIYEHFGDSQEWERPIDLGQGRCILDNSVTYFRVLHWPFGQRVRQWFGLKPFDFHITLGFDPKDVHLYKGPATLDILNGYTTCTRSDLDRLSAVAGQYIEDFDFIYALFQQAIRIRYFSVALHAGLLCIHALLSKLFARRKDIREEEAPFKQRRMEGHLQV</sequence>
<proteinExistence type="inferred from homology"/>
<feature type="domain" description="Swiss Army Knife 2H phosphoesterase" evidence="9">
    <location>
        <begin position="319"/>
        <end position="453"/>
    </location>
</feature>
<dbReference type="OrthoDB" id="27298at2759"/>
<evidence type="ECO:0000256" key="6">
    <source>
        <dbReference type="SAM" id="Phobius"/>
    </source>
</evidence>
<feature type="domain" description="Exoribonuclease phosphorolytic" evidence="8">
    <location>
        <begin position="137"/>
        <end position="203"/>
    </location>
</feature>
<dbReference type="InterPro" id="IPR050080">
    <property type="entry name" value="RNase_PH"/>
</dbReference>
<evidence type="ECO:0000259" key="8">
    <source>
        <dbReference type="Pfam" id="PF03725"/>
    </source>
</evidence>
<evidence type="ECO:0000256" key="3">
    <source>
        <dbReference type="ARBA" id="ARBA00022552"/>
    </source>
</evidence>
<comment type="subcellular location">
    <subcellularLocation>
        <location evidence="1">Nucleus</location>
    </subcellularLocation>
</comment>
<dbReference type="Pfam" id="PF22547">
    <property type="entry name" value="2H-SAK"/>
    <property type="match status" value="1"/>
</dbReference>
<evidence type="ECO:0000256" key="1">
    <source>
        <dbReference type="ARBA" id="ARBA00004123"/>
    </source>
</evidence>
<comment type="similarity">
    <text evidence="2">Belongs to the RNase PH family.</text>
</comment>
<dbReference type="AlphaFoldDB" id="A0A8H7BL92"/>
<evidence type="ECO:0000313" key="10">
    <source>
        <dbReference type="EMBL" id="KAF7721995.1"/>
    </source>
</evidence>
<dbReference type="InterPro" id="IPR036345">
    <property type="entry name" value="ExoRNase_PH_dom2_sf"/>
</dbReference>
<dbReference type="Gene3D" id="3.30.230.70">
    <property type="entry name" value="GHMP Kinase, N-terminal domain"/>
    <property type="match status" value="1"/>
</dbReference>
<evidence type="ECO:0000259" key="7">
    <source>
        <dbReference type="Pfam" id="PF01138"/>
    </source>
</evidence>
<keyword evidence="6" id="KW-0812">Transmembrane</keyword>
<reference evidence="10" key="1">
    <citation type="submission" date="2020-01" db="EMBL/GenBank/DDBJ databases">
        <title>Genome Sequencing of Three Apophysomyces-Like Fungal Strains Confirms a Novel Fungal Genus in the Mucoromycota with divergent Burkholderia-like Endosymbiotic Bacteria.</title>
        <authorList>
            <person name="Stajich J.E."/>
            <person name="Macias A.M."/>
            <person name="Carter-House D."/>
            <person name="Lovett B."/>
            <person name="Kasson L.R."/>
            <person name="Berry K."/>
            <person name="Grigoriev I."/>
            <person name="Chang Y."/>
            <person name="Spatafora J."/>
            <person name="Kasson M.T."/>
        </authorList>
    </citation>
    <scope>NUCLEOTIDE SEQUENCE</scope>
    <source>
        <strain evidence="10">NRRL A-21654</strain>
    </source>
</reference>
<dbReference type="GO" id="GO:0000177">
    <property type="term" value="C:cytoplasmic exosome (RNase complex)"/>
    <property type="evidence" value="ECO:0007669"/>
    <property type="project" value="TreeGrafter"/>
</dbReference>
<protein>
    <submittedName>
        <fullName evidence="10">Exosome component 5</fullName>
    </submittedName>
</protein>
<dbReference type="GO" id="GO:0003723">
    <property type="term" value="F:RNA binding"/>
    <property type="evidence" value="ECO:0007669"/>
    <property type="project" value="TreeGrafter"/>
</dbReference>
<dbReference type="SUPFAM" id="SSF54211">
    <property type="entry name" value="Ribosomal protein S5 domain 2-like"/>
    <property type="match status" value="1"/>
</dbReference>
<evidence type="ECO:0000256" key="2">
    <source>
        <dbReference type="ARBA" id="ARBA00006678"/>
    </source>
</evidence>
<feature type="transmembrane region" description="Helical" evidence="6">
    <location>
        <begin position="504"/>
        <end position="525"/>
    </location>
</feature>
<keyword evidence="4" id="KW-0271">Exosome</keyword>
<dbReference type="GO" id="GO:0005730">
    <property type="term" value="C:nucleolus"/>
    <property type="evidence" value="ECO:0007669"/>
    <property type="project" value="TreeGrafter"/>
</dbReference>
<dbReference type="PANTHER" id="PTHR11953">
    <property type="entry name" value="EXOSOME COMPLEX COMPONENT"/>
    <property type="match status" value="1"/>
</dbReference>
<dbReference type="InterPro" id="IPR001247">
    <property type="entry name" value="ExoRNase_PH_dom1"/>
</dbReference>
<dbReference type="GO" id="GO:0071051">
    <property type="term" value="P:poly(A)-dependent snoRNA 3'-end processing"/>
    <property type="evidence" value="ECO:0007669"/>
    <property type="project" value="TreeGrafter"/>
</dbReference>
<dbReference type="InterPro" id="IPR015847">
    <property type="entry name" value="ExoRNase_PH_dom2"/>
</dbReference>
<evidence type="ECO:0000259" key="9">
    <source>
        <dbReference type="Pfam" id="PF22547"/>
    </source>
</evidence>
<dbReference type="Proteomes" id="UP000605846">
    <property type="component" value="Unassembled WGS sequence"/>
</dbReference>
<evidence type="ECO:0000313" key="11">
    <source>
        <dbReference type="Proteomes" id="UP000605846"/>
    </source>
</evidence>
<keyword evidence="6" id="KW-1133">Transmembrane helix</keyword>
<dbReference type="CDD" id="cd11372">
    <property type="entry name" value="RNase_PH_RRP46"/>
    <property type="match status" value="1"/>
</dbReference>
<feature type="domain" description="Exoribonuclease phosphorolytic" evidence="7">
    <location>
        <begin position="13"/>
        <end position="133"/>
    </location>
</feature>
<dbReference type="EMBL" id="JABAYA010000220">
    <property type="protein sequence ID" value="KAF7721995.1"/>
    <property type="molecule type" value="Genomic_DNA"/>
</dbReference>
<accession>A0A8H7BL92</accession>
<keyword evidence="5" id="KW-0539">Nucleus</keyword>
<dbReference type="GO" id="GO:0016075">
    <property type="term" value="P:rRNA catabolic process"/>
    <property type="evidence" value="ECO:0007669"/>
    <property type="project" value="TreeGrafter"/>
</dbReference>
<dbReference type="PANTHER" id="PTHR11953:SF1">
    <property type="entry name" value="EXOSOME COMPLEX COMPONENT RRP46"/>
    <property type="match status" value="1"/>
</dbReference>
<dbReference type="InterPro" id="IPR054498">
    <property type="entry name" value="2H-SAK"/>
</dbReference>
<dbReference type="InterPro" id="IPR020568">
    <property type="entry name" value="Ribosomal_Su5_D2-typ_SF"/>
</dbReference>
<dbReference type="GO" id="GO:0006364">
    <property type="term" value="P:rRNA processing"/>
    <property type="evidence" value="ECO:0007669"/>
    <property type="project" value="UniProtKB-KW"/>
</dbReference>
<dbReference type="SUPFAM" id="SSF55666">
    <property type="entry name" value="Ribonuclease PH domain 2-like"/>
    <property type="match status" value="1"/>
</dbReference>
<dbReference type="Pfam" id="PF01138">
    <property type="entry name" value="RNase_PH"/>
    <property type="match status" value="1"/>
</dbReference>
<gene>
    <name evidence="10" type="primary">EXOSC5</name>
    <name evidence="10" type="ORF">EC973_003877</name>
</gene>
<dbReference type="GO" id="GO:0071028">
    <property type="term" value="P:nuclear mRNA surveillance"/>
    <property type="evidence" value="ECO:0007669"/>
    <property type="project" value="TreeGrafter"/>
</dbReference>